<keyword evidence="2" id="KW-1185">Reference proteome</keyword>
<dbReference type="AlphaFoldDB" id="A0A062UR21"/>
<sequence>MKYDRQWVAVRYNEVIAARHNVRELITLVSEISGMDDPIKEKPVISFVTAGILQ</sequence>
<proteinExistence type="predicted"/>
<protein>
    <submittedName>
        <fullName evidence="1">Uncharacterized protein</fullName>
    </submittedName>
</protein>
<evidence type="ECO:0000313" key="2">
    <source>
        <dbReference type="Proteomes" id="UP000027190"/>
    </source>
</evidence>
<reference evidence="1 2" key="1">
    <citation type="journal article" date="2014" name="Antonie Van Leeuwenhoek">
        <title>Hyphomonas beringensis sp. nov. and Hyphomonas chukchiensis sp. nov., isolated from surface seawater of the Bering Sea and Chukchi Sea.</title>
        <authorList>
            <person name="Li C."/>
            <person name="Lai Q."/>
            <person name="Li G."/>
            <person name="Dong C."/>
            <person name="Wang J."/>
            <person name="Liao Y."/>
            <person name="Shao Z."/>
        </authorList>
    </citation>
    <scope>NUCLEOTIDE SEQUENCE [LARGE SCALE GENOMIC DNA]</scope>
    <source>
        <strain evidence="1 2">BH-BN04-4</strain>
    </source>
</reference>
<dbReference type="EMBL" id="AWFG01000014">
    <property type="protein sequence ID" value="KCZ59577.1"/>
    <property type="molecule type" value="Genomic_DNA"/>
</dbReference>
<accession>A0A062UR21</accession>
<organism evidence="1 2">
    <name type="scientific">Hyphomonas chukchiensis</name>
    <dbReference type="NCBI Taxonomy" id="1280947"/>
    <lineage>
        <taxon>Bacteria</taxon>
        <taxon>Pseudomonadati</taxon>
        <taxon>Pseudomonadota</taxon>
        <taxon>Alphaproteobacteria</taxon>
        <taxon>Hyphomonadales</taxon>
        <taxon>Hyphomonadaceae</taxon>
        <taxon>Hyphomonas</taxon>
    </lineage>
</organism>
<dbReference type="Proteomes" id="UP000027190">
    <property type="component" value="Unassembled WGS sequence"/>
</dbReference>
<gene>
    <name evidence="1" type="ORF">HY30_14170</name>
</gene>
<evidence type="ECO:0000313" key="1">
    <source>
        <dbReference type="EMBL" id="KCZ59577.1"/>
    </source>
</evidence>
<comment type="caution">
    <text evidence="1">The sequence shown here is derived from an EMBL/GenBank/DDBJ whole genome shotgun (WGS) entry which is preliminary data.</text>
</comment>
<name>A0A062UR21_9PROT</name>